<name>A0A6G1L8H0_9PEZI</name>
<gene>
    <name evidence="7" type="ORF">EJ03DRAFT_374696</name>
</gene>
<feature type="transmembrane region" description="Helical" evidence="5">
    <location>
        <begin position="383"/>
        <end position="408"/>
    </location>
</feature>
<reference evidence="7" key="1">
    <citation type="journal article" date="2020" name="Stud. Mycol.">
        <title>101 Dothideomycetes genomes: a test case for predicting lifestyles and emergence of pathogens.</title>
        <authorList>
            <person name="Haridas S."/>
            <person name="Albert R."/>
            <person name="Binder M."/>
            <person name="Bloem J."/>
            <person name="Labutti K."/>
            <person name="Salamov A."/>
            <person name="Andreopoulos B."/>
            <person name="Baker S."/>
            <person name="Barry K."/>
            <person name="Bills G."/>
            <person name="Bluhm B."/>
            <person name="Cannon C."/>
            <person name="Castanera R."/>
            <person name="Culley D."/>
            <person name="Daum C."/>
            <person name="Ezra D."/>
            <person name="Gonzalez J."/>
            <person name="Henrissat B."/>
            <person name="Kuo A."/>
            <person name="Liang C."/>
            <person name="Lipzen A."/>
            <person name="Lutzoni F."/>
            <person name="Magnuson J."/>
            <person name="Mondo S."/>
            <person name="Nolan M."/>
            <person name="Ohm R."/>
            <person name="Pangilinan J."/>
            <person name="Park H.-J."/>
            <person name="Ramirez L."/>
            <person name="Alfaro M."/>
            <person name="Sun H."/>
            <person name="Tritt A."/>
            <person name="Yoshinaga Y."/>
            <person name="Zwiers L.-H."/>
            <person name="Turgeon B."/>
            <person name="Goodwin S."/>
            <person name="Spatafora J."/>
            <person name="Crous P."/>
            <person name="Grigoriev I."/>
        </authorList>
    </citation>
    <scope>NUCLEOTIDE SEQUENCE</scope>
    <source>
        <strain evidence="7">CBS 116005</strain>
    </source>
</reference>
<feature type="domain" description="Major facilitator superfamily (MFS) profile" evidence="6">
    <location>
        <begin position="89"/>
        <end position="578"/>
    </location>
</feature>
<feature type="transmembrane region" description="Helical" evidence="5">
    <location>
        <begin position="440"/>
        <end position="461"/>
    </location>
</feature>
<dbReference type="Gene3D" id="1.20.1720.10">
    <property type="entry name" value="Multidrug resistance protein D"/>
    <property type="match status" value="1"/>
</dbReference>
<keyword evidence="3 5" id="KW-1133">Transmembrane helix</keyword>
<dbReference type="Pfam" id="PF07690">
    <property type="entry name" value="MFS_1"/>
    <property type="match status" value="1"/>
</dbReference>
<evidence type="ECO:0000256" key="2">
    <source>
        <dbReference type="ARBA" id="ARBA00022692"/>
    </source>
</evidence>
<accession>A0A6G1L8H0</accession>
<sequence>MERFSHIGPHFSSFSISAADRAALARTSTRTESIDSQDPLYTTEKALFGDHKRHRNVVVSSASTDFELSKPAQSATVPVFKPGIRFYLAFSALAALSLVVALDGTSISVALPVIAKALHGSATDAFWAGTAFMLGSTVFLPIYATFSNIFGRKHITMIAIGLFFAGCIIAGTARNMAMMLVGRSIQGVGGGGITAMTNLLLTDLVPLRYRGNWIGILGAMWAVGSVSGPVIGGALSHKSTWEWIFYLNLPFILTSFLLVVFFIVLRAVPTSFADKVRTADWIGAILFVASITSMLVPLTWGGLTYPWDSWRTIMPLGYGFVGFVILAYHERFVATEPIIRAAVFANRTANIAYLTTSLHGMVLWCLLYYQPLYFEGVRGFSPIMAGVALFPATFTVAPMAILSGVLISKFGRYRWAIWGGWMTTTLGVGFMCAIDTDTQLVQIVLTDLCAGVGLGSLFPALQFQLQSASPANYLANAVAMFCFSRGLGQTLGIAIGGNIFQNSLKQKLSEQPLFASRAAELAKDATALVAWMKNAEPGDARSIMRTAYTDSLRLVYIVMACFAFGAAVLSMFVKHYDLDRALETQQYLVEGNGQTETEP</sequence>
<comment type="subcellular location">
    <subcellularLocation>
        <location evidence="1">Membrane</location>
        <topology evidence="1">Multi-pass membrane protein</topology>
    </subcellularLocation>
</comment>
<evidence type="ECO:0000256" key="1">
    <source>
        <dbReference type="ARBA" id="ARBA00004141"/>
    </source>
</evidence>
<protein>
    <submittedName>
        <fullName evidence="7">MFS general substrate transporter</fullName>
    </submittedName>
</protein>
<dbReference type="GO" id="GO:0005886">
    <property type="term" value="C:plasma membrane"/>
    <property type="evidence" value="ECO:0007669"/>
    <property type="project" value="TreeGrafter"/>
</dbReference>
<dbReference type="PANTHER" id="PTHR23501:SF59">
    <property type="entry name" value="MAJOR FACILITATOR SUPERFAMILY (MFS) PROFILE DOMAIN-CONTAINING PROTEIN-RELATED"/>
    <property type="match status" value="1"/>
</dbReference>
<feature type="transmembrane region" description="Helical" evidence="5">
    <location>
        <begin position="213"/>
        <end position="231"/>
    </location>
</feature>
<dbReference type="InterPro" id="IPR020846">
    <property type="entry name" value="MFS_dom"/>
</dbReference>
<keyword evidence="2 5" id="KW-0812">Transmembrane</keyword>
<dbReference type="PANTHER" id="PTHR23501">
    <property type="entry name" value="MAJOR FACILITATOR SUPERFAMILY"/>
    <property type="match status" value="1"/>
</dbReference>
<dbReference type="Proteomes" id="UP000799436">
    <property type="component" value="Unassembled WGS sequence"/>
</dbReference>
<evidence type="ECO:0000313" key="8">
    <source>
        <dbReference type="Proteomes" id="UP000799436"/>
    </source>
</evidence>
<feature type="transmembrane region" description="Helical" evidence="5">
    <location>
        <begin position="243"/>
        <end position="269"/>
    </location>
</feature>
<feature type="transmembrane region" description="Helical" evidence="5">
    <location>
        <begin position="180"/>
        <end position="201"/>
    </location>
</feature>
<feature type="transmembrane region" description="Helical" evidence="5">
    <location>
        <begin position="350"/>
        <end position="371"/>
    </location>
</feature>
<evidence type="ECO:0000256" key="3">
    <source>
        <dbReference type="ARBA" id="ARBA00022989"/>
    </source>
</evidence>
<dbReference type="PRINTS" id="PR01036">
    <property type="entry name" value="TCRTETB"/>
</dbReference>
<feature type="transmembrane region" description="Helical" evidence="5">
    <location>
        <begin position="415"/>
        <end position="434"/>
    </location>
</feature>
<evidence type="ECO:0000256" key="5">
    <source>
        <dbReference type="SAM" id="Phobius"/>
    </source>
</evidence>
<keyword evidence="4 5" id="KW-0472">Membrane</keyword>
<dbReference type="InterPro" id="IPR011701">
    <property type="entry name" value="MFS"/>
</dbReference>
<dbReference type="OrthoDB" id="2351791at2759"/>
<evidence type="ECO:0000256" key="4">
    <source>
        <dbReference type="ARBA" id="ARBA00023136"/>
    </source>
</evidence>
<feature type="transmembrane region" description="Helical" evidence="5">
    <location>
        <begin position="125"/>
        <end position="143"/>
    </location>
</feature>
<feature type="transmembrane region" description="Helical" evidence="5">
    <location>
        <begin position="155"/>
        <end position="174"/>
    </location>
</feature>
<feature type="transmembrane region" description="Helical" evidence="5">
    <location>
        <begin position="281"/>
        <end position="300"/>
    </location>
</feature>
<feature type="transmembrane region" description="Helical" evidence="5">
    <location>
        <begin position="312"/>
        <end position="329"/>
    </location>
</feature>
<organism evidence="7 8">
    <name type="scientific">Teratosphaeria nubilosa</name>
    <dbReference type="NCBI Taxonomy" id="161662"/>
    <lineage>
        <taxon>Eukaryota</taxon>
        <taxon>Fungi</taxon>
        <taxon>Dikarya</taxon>
        <taxon>Ascomycota</taxon>
        <taxon>Pezizomycotina</taxon>
        <taxon>Dothideomycetes</taxon>
        <taxon>Dothideomycetidae</taxon>
        <taxon>Mycosphaerellales</taxon>
        <taxon>Teratosphaeriaceae</taxon>
        <taxon>Teratosphaeria</taxon>
    </lineage>
</organism>
<dbReference type="GO" id="GO:0022857">
    <property type="term" value="F:transmembrane transporter activity"/>
    <property type="evidence" value="ECO:0007669"/>
    <property type="project" value="InterPro"/>
</dbReference>
<dbReference type="EMBL" id="ML995836">
    <property type="protein sequence ID" value="KAF2769167.1"/>
    <property type="molecule type" value="Genomic_DNA"/>
</dbReference>
<keyword evidence="8" id="KW-1185">Reference proteome</keyword>
<dbReference type="Gene3D" id="1.20.1250.20">
    <property type="entry name" value="MFS general substrate transporter like domains"/>
    <property type="match status" value="1"/>
</dbReference>
<evidence type="ECO:0000313" key="7">
    <source>
        <dbReference type="EMBL" id="KAF2769167.1"/>
    </source>
</evidence>
<feature type="transmembrane region" description="Helical" evidence="5">
    <location>
        <begin position="554"/>
        <end position="573"/>
    </location>
</feature>
<dbReference type="InterPro" id="IPR036259">
    <property type="entry name" value="MFS_trans_sf"/>
</dbReference>
<dbReference type="SUPFAM" id="SSF103473">
    <property type="entry name" value="MFS general substrate transporter"/>
    <property type="match status" value="1"/>
</dbReference>
<proteinExistence type="predicted"/>
<dbReference type="PROSITE" id="PS50850">
    <property type="entry name" value="MFS"/>
    <property type="match status" value="1"/>
</dbReference>
<evidence type="ECO:0000259" key="6">
    <source>
        <dbReference type="PROSITE" id="PS50850"/>
    </source>
</evidence>
<feature type="transmembrane region" description="Helical" evidence="5">
    <location>
        <begin position="86"/>
        <end position="113"/>
    </location>
</feature>
<dbReference type="AlphaFoldDB" id="A0A6G1L8H0"/>